<dbReference type="PANTHER" id="PTHR32014">
    <property type="entry name" value="BCL-2-MODIFYING FACTOR"/>
    <property type="match status" value="1"/>
</dbReference>
<gene>
    <name evidence="1" type="ORF">DNTS_016266</name>
</gene>
<reference evidence="1 2" key="1">
    <citation type="journal article" date="2019" name="Sci. Data">
        <title>Hybrid genome assembly and annotation of Danionella translucida.</title>
        <authorList>
            <person name="Kadobianskyi M."/>
            <person name="Schulze L."/>
            <person name="Schuelke M."/>
            <person name="Judkewitz B."/>
        </authorList>
    </citation>
    <scope>NUCLEOTIDE SEQUENCE [LARGE SCALE GENOMIC DNA]</scope>
    <source>
        <strain evidence="1 2">Bolton</strain>
    </source>
</reference>
<proteinExistence type="predicted"/>
<dbReference type="OrthoDB" id="9934797at2759"/>
<dbReference type="GO" id="GO:0043065">
    <property type="term" value="P:positive regulation of apoptotic process"/>
    <property type="evidence" value="ECO:0007669"/>
    <property type="project" value="TreeGrafter"/>
</dbReference>
<dbReference type="InterPro" id="IPR028192">
    <property type="entry name" value="BMF"/>
</dbReference>
<dbReference type="Proteomes" id="UP000316079">
    <property type="component" value="Unassembled WGS sequence"/>
</dbReference>
<sequence>MDEEEEDVFRKALHRWPSPHIQIKQTQTKAIDTMHGDQRRILYDHAGLLLLAPSSRARPPSLDIRHVERPALSMETLIGLKLQLIGDQIQQTPVTQIREILPQRNQVNLAPLWWRMALTLYALFFGHGPGGNNG</sequence>
<dbReference type="AlphaFoldDB" id="A0A553Q0Z0"/>
<evidence type="ECO:0000313" key="2">
    <source>
        <dbReference type="Proteomes" id="UP000316079"/>
    </source>
</evidence>
<name>A0A553Q0Z0_9TELE</name>
<dbReference type="GO" id="GO:0016459">
    <property type="term" value="C:myosin complex"/>
    <property type="evidence" value="ECO:0007669"/>
    <property type="project" value="TreeGrafter"/>
</dbReference>
<dbReference type="GO" id="GO:0006915">
    <property type="term" value="P:apoptotic process"/>
    <property type="evidence" value="ECO:0007669"/>
    <property type="project" value="InterPro"/>
</dbReference>
<dbReference type="EMBL" id="SRMA01026473">
    <property type="protein sequence ID" value="TRY83556.1"/>
    <property type="molecule type" value="Genomic_DNA"/>
</dbReference>
<accession>A0A553Q0Z0</accession>
<comment type="caution">
    <text evidence="1">The sequence shown here is derived from an EMBL/GenBank/DDBJ whole genome shotgun (WGS) entry which is preliminary data.</text>
</comment>
<dbReference type="STRING" id="623744.A0A553Q0Z0"/>
<dbReference type="GO" id="GO:0010507">
    <property type="term" value="P:negative regulation of autophagy"/>
    <property type="evidence" value="ECO:0007669"/>
    <property type="project" value="TreeGrafter"/>
</dbReference>
<dbReference type="PANTHER" id="PTHR32014:SF2">
    <property type="entry name" value="BCL-2-MODIFYING FACTOR"/>
    <property type="match status" value="1"/>
</dbReference>
<protein>
    <submittedName>
        <fullName evidence="1">Uncharacterized protein</fullName>
    </submittedName>
</protein>
<evidence type="ECO:0000313" key="1">
    <source>
        <dbReference type="EMBL" id="TRY83556.1"/>
    </source>
</evidence>
<keyword evidence="2" id="KW-1185">Reference proteome</keyword>
<organism evidence="1 2">
    <name type="scientific">Danionella cerebrum</name>
    <dbReference type="NCBI Taxonomy" id="2873325"/>
    <lineage>
        <taxon>Eukaryota</taxon>
        <taxon>Metazoa</taxon>
        <taxon>Chordata</taxon>
        <taxon>Craniata</taxon>
        <taxon>Vertebrata</taxon>
        <taxon>Euteleostomi</taxon>
        <taxon>Actinopterygii</taxon>
        <taxon>Neopterygii</taxon>
        <taxon>Teleostei</taxon>
        <taxon>Ostariophysi</taxon>
        <taxon>Cypriniformes</taxon>
        <taxon>Danionidae</taxon>
        <taxon>Danioninae</taxon>
        <taxon>Danionella</taxon>
    </lineage>
</organism>